<comment type="caution">
    <text evidence="2">The sequence shown here is derived from an EMBL/GenBank/DDBJ whole genome shotgun (WGS) entry which is preliminary data.</text>
</comment>
<evidence type="ECO:0000313" key="3">
    <source>
        <dbReference type="Proteomes" id="UP000433382"/>
    </source>
</evidence>
<dbReference type="EMBL" id="WCZM01000015">
    <property type="protein sequence ID" value="KAB3570263.1"/>
    <property type="molecule type" value="Genomic_DNA"/>
</dbReference>
<name>A0A6I0G7G8_PHOVU</name>
<feature type="compositionally biased region" description="Basic and acidic residues" evidence="1">
    <location>
        <begin position="57"/>
        <end position="74"/>
    </location>
</feature>
<dbReference type="Proteomes" id="UP000433382">
    <property type="component" value="Unassembled WGS sequence"/>
</dbReference>
<gene>
    <name evidence="2" type="ORF">GAY01_10915</name>
</gene>
<reference evidence="2 3" key="1">
    <citation type="journal article" date="2019" name="Nat. Med.">
        <title>A library of human gut bacterial isolates paired with longitudinal multiomics data enables mechanistic microbiome research.</title>
        <authorList>
            <person name="Poyet M."/>
            <person name="Groussin M."/>
            <person name="Gibbons S.M."/>
            <person name="Avila-Pacheco J."/>
            <person name="Jiang X."/>
            <person name="Kearney S.M."/>
            <person name="Perrotta A.R."/>
            <person name="Berdy B."/>
            <person name="Zhao S."/>
            <person name="Lieberman T.D."/>
            <person name="Swanson P.K."/>
            <person name="Smith M."/>
            <person name="Roesemann S."/>
            <person name="Alexander J.E."/>
            <person name="Rich S.A."/>
            <person name="Livny J."/>
            <person name="Vlamakis H."/>
            <person name="Clish C."/>
            <person name="Bullock K."/>
            <person name="Deik A."/>
            <person name="Scott J."/>
            <person name="Pierce K.A."/>
            <person name="Xavier R.J."/>
            <person name="Alm E.J."/>
        </authorList>
    </citation>
    <scope>NUCLEOTIDE SEQUENCE [LARGE SCALE GENOMIC DNA]</scope>
    <source>
        <strain evidence="2 3">BIOML-A73</strain>
    </source>
</reference>
<feature type="region of interest" description="Disordered" evidence="1">
    <location>
        <begin position="18"/>
        <end position="74"/>
    </location>
</feature>
<sequence length="150" mass="17067">MAKKTRIEDIDSEAVINSFRLDDTSIPPEARSAGGNAPSPPPKEATQEAAVSLPVPHYKEEPERRRRNGKLEKPDYDTVFMCGSNVTARLGKQVYIRKEYHDRIQKMLHVIGGNEVTIAAFLDNVLTHHFTLFQDEIAESFKRHMESYNL</sequence>
<proteinExistence type="predicted"/>
<dbReference type="Pfam" id="PF11888">
    <property type="entry name" value="DUF3408"/>
    <property type="match status" value="1"/>
</dbReference>
<dbReference type="AlphaFoldDB" id="A0A6I0G7G8"/>
<dbReference type="RefSeq" id="WP_004320411.1">
    <property type="nucleotide sequence ID" value="NZ_JAHPXP010000024.1"/>
</dbReference>
<protein>
    <submittedName>
        <fullName evidence="2">DUF3408 domain-containing protein</fullName>
    </submittedName>
</protein>
<dbReference type="InterPro" id="IPR021823">
    <property type="entry name" value="DUF3408"/>
</dbReference>
<organism evidence="2 3">
    <name type="scientific">Phocaeicola vulgatus</name>
    <name type="common">Bacteroides vulgatus</name>
    <dbReference type="NCBI Taxonomy" id="821"/>
    <lineage>
        <taxon>Bacteria</taxon>
        <taxon>Pseudomonadati</taxon>
        <taxon>Bacteroidota</taxon>
        <taxon>Bacteroidia</taxon>
        <taxon>Bacteroidales</taxon>
        <taxon>Bacteroidaceae</taxon>
        <taxon>Phocaeicola</taxon>
    </lineage>
</organism>
<accession>A0A6I0G7G8</accession>
<evidence type="ECO:0000256" key="1">
    <source>
        <dbReference type="SAM" id="MobiDB-lite"/>
    </source>
</evidence>
<evidence type="ECO:0000313" key="2">
    <source>
        <dbReference type="EMBL" id="KAB3570263.1"/>
    </source>
</evidence>